<sequence>MAADGRGDRQARAVTVQGETWTYPQITEETVYLDNAGSAVPCQELLSAAHKHLATNLLINSHTTAAISDAPKVSPSLDTQLRTAILTLLNVSAASHTVVITASATAALQIVAECYAPGDATGSGMFMPVTWNHTSVLGMRGPLAQRGLTFQPVAPDQLEYLEATTTALADEASSPASLFALPAQCNFSGRLFDLDLLQAAREGRLTHAPGTRFHTLLDASALLATGTLDLAACCADFTVFSCYKLFGYPSGLGALVVRNESMSVLANPAYFGGGGIAVYDSRVPLQRPHKTTDPRRFEHGSLPHTALAGALGPVVTFNMDWADGSPVSVTAAAQECRAAGIIMRSGCMCNAGACHDVAGNDPAMVQSLIDAGYRCGSHDDVVLIRLMAVLVLRMGVASGHCGPALASTPTKTMSSVSWRIWTTITCGVVVIKRLFPMRRPRLLKCAWRSC</sequence>
<dbReference type="STRING" id="81824.A9V3R6"/>
<dbReference type="InterPro" id="IPR015424">
    <property type="entry name" value="PyrdxlP-dep_Trfase"/>
</dbReference>
<protein>
    <recommendedName>
        <fullName evidence="1">Aminotransferase class V domain-containing protein</fullName>
    </recommendedName>
</protein>
<dbReference type="SUPFAM" id="SSF53383">
    <property type="entry name" value="PLP-dependent transferases"/>
    <property type="match status" value="1"/>
</dbReference>
<evidence type="ECO:0000313" key="2">
    <source>
        <dbReference type="EMBL" id="EDQ87857.1"/>
    </source>
</evidence>
<dbReference type="Pfam" id="PF00266">
    <property type="entry name" value="Aminotran_5"/>
    <property type="match status" value="1"/>
</dbReference>
<keyword evidence="3" id="KW-1185">Reference proteome</keyword>
<dbReference type="GO" id="GO:0008265">
    <property type="term" value="F:molybdenum cofactor sulfurtransferase activity"/>
    <property type="evidence" value="ECO:0000318"/>
    <property type="project" value="GO_Central"/>
</dbReference>
<dbReference type="Gene3D" id="3.40.640.10">
    <property type="entry name" value="Type I PLP-dependent aspartate aminotransferase-like (Major domain)"/>
    <property type="match status" value="1"/>
</dbReference>
<evidence type="ECO:0000313" key="3">
    <source>
        <dbReference type="Proteomes" id="UP000001357"/>
    </source>
</evidence>
<dbReference type="KEGG" id="mbr:MONBRDRAFT_26864"/>
<reference evidence="2 3" key="1">
    <citation type="journal article" date="2008" name="Nature">
        <title>The genome of the choanoflagellate Monosiga brevicollis and the origin of metazoans.</title>
        <authorList>
            <consortium name="JGI Sequencing"/>
            <person name="King N."/>
            <person name="Westbrook M.J."/>
            <person name="Young S.L."/>
            <person name="Kuo A."/>
            <person name="Abedin M."/>
            <person name="Chapman J."/>
            <person name="Fairclough S."/>
            <person name="Hellsten U."/>
            <person name="Isogai Y."/>
            <person name="Letunic I."/>
            <person name="Marr M."/>
            <person name="Pincus D."/>
            <person name="Putnam N."/>
            <person name="Rokas A."/>
            <person name="Wright K.J."/>
            <person name="Zuzow R."/>
            <person name="Dirks W."/>
            <person name="Good M."/>
            <person name="Goodstein D."/>
            <person name="Lemons D."/>
            <person name="Li W."/>
            <person name="Lyons J.B."/>
            <person name="Morris A."/>
            <person name="Nichols S."/>
            <person name="Richter D.J."/>
            <person name="Salamov A."/>
            <person name="Bork P."/>
            <person name="Lim W.A."/>
            <person name="Manning G."/>
            <person name="Miller W.T."/>
            <person name="McGinnis W."/>
            <person name="Shapiro H."/>
            <person name="Tjian R."/>
            <person name="Grigoriev I.V."/>
            <person name="Rokhsar D."/>
        </authorList>
    </citation>
    <scope>NUCLEOTIDE SEQUENCE [LARGE SCALE GENOMIC DNA]</scope>
    <source>
        <strain evidence="3">MX1 / ATCC 50154</strain>
    </source>
</reference>
<dbReference type="OMA" id="RIWTTIT"/>
<dbReference type="PANTHER" id="PTHR14237:SF80">
    <property type="entry name" value="MOLYBDENUM COFACTOR SULFURASE"/>
    <property type="match status" value="1"/>
</dbReference>
<dbReference type="GeneID" id="5892605"/>
<dbReference type="AlphaFoldDB" id="A9V3R6"/>
<organism evidence="2 3">
    <name type="scientific">Monosiga brevicollis</name>
    <name type="common">Choanoflagellate</name>
    <dbReference type="NCBI Taxonomy" id="81824"/>
    <lineage>
        <taxon>Eukaryota</taxon>
        <taxon>Choanoflagellata</taxon>
        <taxon>Craspedida</taxon>
        <taxon>Salpingoecidae</taxon>
        <taxon>Monosiga</taxon>
    </lineage>
</organism>
<proteinExistence type="predicted"/>
<dbReference type="GO" id="GO:0043545">
    <property type="term" value="P:molybdopterin cofactor metabolic process"/>
    <property type="evidence" value="ECO:0000318"/>
    <property type="project" value="GO_Central"/>
</dbReference>
<name>A9V3R6_MONBE</name>
<dbReference type="InterPro" id="IPR015421">
    <property type="entry name" value="PyrdxlP-dep_Trfase_major"/>
</dbReference>
<dbReference type="PANTHER" id="PTHR14237">
    <property type="entry name" value="MOLYBDOPTERIN COFACTOR SULFURASE MOSC"/>
    <property type="match status" value="1"/>
</dbReference>
<dbReference type="eggNOG" id="KOG2142">
    <property type="taxonomic scope" value="Eukaryota"/>
</dbReference>
<dbReference type="Proteomes" id="UP000001357">
    <property type="component" value="Unassembled WGS sequence"/>
</dbReference>
<dbReference type="InParanoid" id="A9V3R6"/>
<dbReference type="EMBL" id="CH991557">
    <property type="protein sequence ID" value="EDQ87857.1"/>
    <property type="molecule type" value="Genomic_DNA"/>
</dbReference>
<feature type="domain" description="Aminotransferase class V" evidence="1">
    <location>
        <begin position="31"/>
        <end position="313"/>
    </location>
</feature>
<accession>A9V3R6</accession>
<gene>
    <name evidence="2" type="ORF">MONBRDRAFT_26864</name>
</gene>
<dbReference type="InterPro" id="IPR000192">
    <property type="entry name" value="Aminotrans_V_dom"/>
</dbReference>
<evidence type="ECO:0000259" key="1">
    <source>
        <dbReference type="Pfam" id="PF00266"/>
    </source>
</evidence>
<dbReference type="RefSeq" id="XP_001747390.1">
    <property type="nucleotide sequence ID" value="XM_001747338.1"/>
</dbReference>